<dbReference type="GO" id="GO:0016301">
    <property type="term" value="F:kinase activity"/>
    <property type="evidence" value="ECO:0007669"/>
    <property type="project" value="UniProtKB-KW"/>
</dbReference>
<evidence type="ECO:0000256" key="2">
    <source>
        <dbReference type="ARBA" id="ARBA00022777"/>
    </source>
</evidence>
<dbReference type="EMBL" id="LJYW01000001">
    <property type="protein sequence ID" value="KPL55161.1"/>
    <property type="molecule type" value="Genomic_DNA"/>
</dbReference>
<organism evidence="4 5">
    <name type="scientific">Prosthecodimorpha hirschii</name>
    <dbReference type="NCBI Taxonomy" id="665126"/>
    <lineage>
        <taxon>Bacteria</taxon>
        <taxon>Pseudomonadati</taxon>
        <taxon>Pseudomonadota</taxon>
        <taxon>Alphaproteobacteria</taxon>
        <taxon>Hyphomicrobiales</taxon>
        <taxon>Ancalomicrobiaceae</taxon>
        <taxon>Prosthecodimorpha</taxon>
    </lineage>
</organism>
<sequence>MTPRLFTTGGVIIDNVVSHNGALVRGQIGGNAVYSAAGARLWLDPVGICARIPENYPRPMLAALAAGGLAPLALSVDPVAVDLEEWFFYRTDGERRDHLHATAATADACGMVGERVSPAAAAAFERRLSDHPPQGRDFAGYRRAHPVEPAHVPEAVWAAGAIHLAPNRPYATLALARAARARGLIVTCDPGSHAAAMDAAYLDQLLPLVDAFLPSRRELAMLAPDRPPEAALLALAGRVRGAVGVKLAGEGSLIALRGSDRCEAIGALTVPVVDPTGAGDAYCGGFLSGLLLGEPPLIAARRATVSAAFAVETRGPLPLLAVTRAQAEARLSTFSAPHPIRNQP</sequence>
<evidence type="ECO:0000259" key="3">
    <source>
        <dbReference type="Pfam" id="PF00294"/>
    </source>
</evidence>
<gene>
    <name evidence="4" type="ORF">ABB55_25440</name>
</gene>
<dbReference type="Pfam" id="PF00294">
    <property type="entry name" value="PfkB"/>
    <property type="match status" value="1"/>
</dbReference>
<dbReference type="SUPFAM" id="SSF53613">
    <property type="entry name" value="Ribokinase-like"/>
    <property type="match status" value="1"/>
</dbReference>
<reference evidence="4 5" key="2">
    <citation type="submission" date="2015-10" db="EMBL/GenBank/DDBJ databases">
        <title>Draft Genome Sequence of Prosthecomicrobium hirschii ATCC 27832.</title>
        <authorList>
            <person name="Daniel J."/>
            <person name="Givan S.A."/>
            <person name="Brun Y.V."/>
            <person name="Brown P.J."/>
        </authorList>
    </citation>
    <scope>NUCLEOTIDE SEQUENCE [LARGE SCALE GENOMIC DNA]</scope>
    <source>
        <strain evidence="4 5">16</strain>
    </source>
</reference>
<dbReference type="STRING" id="665126.ABB55_25440"/>
<reference evidence="4 5" key="1">
    <citation type="submission" date="2015-09" db="EMBL/GenBank/DDBJ databases">
        <authorList>
            <consortium name="Swine Surveillance"/>
        </authorList>
    </citation>
    <scope>NUCLEOTIDE SEQUENCE [LARGE SCALE GENOMIC DNA]</scope>
    <source>
        <strain evidence="4 5">16</strain>
    </source>
</reference>
<comment type="caution">
    <text evidence="4">The sequence shown here is derived from an EMBL/GenBank/DDBJ whole genome shotgun (WGS) entry which is preliminary data.</text>
</comment>
<name>A0A0N8GFS8_9HYPH</name>
<dbReference type="PROSITE" id="PS00584">
    <property type="entry name" value="PFKB_KINASES_2"/>
    <property type="match status" value="1"/>
</dbReference>
<proteinExistence type="predicted"/>
<keyword evidence="1" id="KW-0808">Transferase</keyword>
<evidence type="ECO:0000256" key="1">
    <source>
        <dbReference type="ARBA" id="ARBA00022679"/>
    </source>
</evidence>
<dbReference type="Proteomes" id="UP000048984">
    <property type="component" value="Unassembled WGS sequence"/>
</dbReference>
<dbReference type="InterPro" id="IPR002173">
    <property type="entry name" value="Carboh/pur_kinase_PfkB_CS"/>
</dbReference>
<dbReference type="AlphaFoldDB" id="A0A0N8GFS8"/>
<dbReference type="PANTHER" id="PTHR10584:SF166">
    <property type="entry name" value="RIBOKINASE"/>
    <property type="match status" value="1"/>
</dbReference>
<accession>A0A0N8GFS8</accession>
<dbReference type="InterPro" id="IPR011611">
    <property type="entry name" value="PfkB_dom"/>
</dbReference>
<dbReference type="RefSeq" id="WP_054361328.1">
    <property type="nucleotide sequence ID" value="NZ_LJYW01000001.1"/>
</dbReference>
<evidence type="ECO:0000313" key="4">
    <source>
        <dbReference type="EMBL" id="KPL55161.1"/>
    </source>
</evidence>
<evidence type="ECO:0000313" key="5">
    <source>
        <dbReference type="Proteomes" id="UP000048984"/>
    </source>
</evidence>
<dbReference type="PANTHER" id="PTHR10584">
    <property type="entry name" value="SUGAR KINASE"/>
    <property type="match status" value="1"/>
</dbReference>
<dbReference type="Gene3D" id="3.40.1190.20">
    <property type="match status" value="1"/>
</dbReference>
<keyword evidence="2" id="KW-0418">Kinase</keyword>
<feature type="domain" description="Carbohydrate kinase PfkB" evidence="3">
    <location>
        <begin position="159"/>
        <end position="316"/>
    </location>
</feature>
<dbReference type="InterPro" id="IPR029056">
    <property type="entry name" value="Ribokinase-like"/>
</dbReference>
<keyword evidence="5" id="KW-1185">Reference proteome</keyword>
<protein>
    <recommendedName>
        <fullName evidence="3">Carbohydrate kinase PfkB domain-containing protein</fullName>
    </recommendedName>
</protein>